<dbReference type="Proteomes" id="UP000244336">
    <property type="component" value="Chromosome 8"/>
</dbReference>
<accession>A0A2T7CPK7</accession>
<dbReference type="Pfam" id="PF00280">
    <property type="entry name" value="potato_inhibit"/>
    <property type="match status" value="1"/>
</dbReference>
<keyword evidence="3" id="KW-0722">Serine protease inhibitor</keyword>
<gene>
    <name evidence="4" type="ORF">GQ55_8G207100</name>
</gene>
<keyword evidence="2" id="KW-0646">Protease inhibitor</keyword>
<evidence type="ECO:0000256" key="3">
    <source>
        <dbReference type="ARBA" id="ARBA00022900"/>
    </source>
</evidence>
<dbReference type="AlphaFoldDB" id="A0A2T7CPK7"/>
<dbReference type="Gene3D" id="3.30.10.10">
    <property type="entry name" value="Trypsin Inhibitor V, subunit A"/>
    <property type="match status" value="1"/>
</dbReference>
<name>A0A2T7CPK7_9POAL</name>
<evidence type="ECO:0000313" key="5">
    <source>
        <dbReference type="Proteomes" id="UP000244336"/>
    </source>
</evidence>
<dbReference type="EMBL" id="CM009756">
    <property type="protein sequence ID" value="PUZ45256.1"/>
    <property type="molecule type" value="Genomic_DNA"/>
</dbReference>
<comment type="similarity">
    <text evidence="1">Belongs to the protease inhibitor I13 (potato type I serine protease inhibitor) family.</text>
</comment>
<dbReference type="OrthoDB" id="582586at2759"/>
<sequence length="71" mass="8061">MPGKVPTSWPDLINMDVYEAVQIIRTERPDLRVVRVLPPNEQPSPPEEGMVRVIIYNDNNHRVVAPAPYIG</sequence>
<keyword evidence="5" id="KW-1185">Reference proteome</keyword>
<dbReference type="GO" id="GO:0004867">
    <property type="term" value="F:serine-type endopeptidase inhibitor activity"/>
    <property type="evidence" value="ECO:0007669"/>
    <property type="project" value="UniProtKB-KW"/>
</dbReference>
<dbReference type="SUPFAM" id="SSF54654">
    <property type="entry name" value="CI-2 family of serine protease inhibitors"/>
    <property type="match status" value="1"/>
</dbReference>
<dbReference type="Gramene" id="PUZ45256">
    <property type="protein sequence ID" value="PUZ45256"/>
    <property type="gene ID" value="GQ55_8G207100"/>
</dbReference>
<reference evidence="4 5" key="1">
    <citation type="submission" date="2018-04" db="EMBL/GenBank/DDBJ databases">
        <title>WGS assembly of Panicum hallii var. hallii HAL2.</title>
        <authorList>
            <person name="Lovell J."/>
            <person name="Jenkins J."/>
            <person name="Lowry D."/>
            <person name="Mamidi S."/>
            <person name="Sreedasyam A."/>
            <person name="Weng X."/>
            <person name="Barry K."/>
            <person name="Bonette J."/>
            <person name="Campitelli B."/>
            <person name="Daum C."/>
            <person name="Gordon S."/>
            <person name="Gould B."/>
            <person name="Lipzen A."/>
            <person name="MacQueen A."/>
            <person name="Palacio-Mejia J."/>
            <person name="Plott C."/>
            <person name="Shakirov E."/>
            <person name="Shu S."/>
            <person name="Yoshinaga Y."/>
            <person name="Zane M."/>
            <person name="Rokhsar D."/>
            <person name="Grimwood J."/>
            <person name="Schmutz J."/>
            <person name="Juenger T."/>
        </authorList>
    </citation>
    <scope>NUCLEOTIDE SEQUENCE [LARGE SCALE GENOMIC DNA]</scope>
    <source>
        <strain evidence="5">cv. HAL2</strain>
    </source>
</reference>
<organism evidence="4 5">
    <name type="scientific">Panicum hallii var. hallii</name>
    <dbReference type="NCBI Taxonomy" id="1504633"/>
    <lineage>
        <taxon>Eukaryota</taxon>
        <taxon>Viridiplantae</taxon>
        <taxon>Streptophyta</taxon>
        <taxon>Embryophyta</taxon>
        <taxon>Tracheophyta</taxon>
        <taxon>Spermatophyta</taxon>
        <taxon>Magnoliopsida</taxon>
        <taxon>Liliopsida</taxon>
        <taxon>Poales</taxon>
        <taxon>Poaceae</taxon>
        <taxon>PACMAD clade</taxon>
        <taxon>Panicoideae</taxon>
        <taxon>Panicodae</taxon>
        <taxon>Paniceae</taxon>
        <taxon>Panicinae</taxon>
        <taxon>Panicum</taxon>
        <taxon>Panicum sect. Panicum</taxon>
    </lineage>
</organism>
<proteinExistence type="inferred from homology"/>
<dbReference type="InterPro" id="IPR000864">
    <property type="entry name" value="Prot_inh_pot1"/>
</dbReference>
<evidence type="ECO:0000256" key="1">
    <source>
        <dbReference type="ARBA" id="ARBA00008210"/>
    </source>
</evidence>
<evidence type="ECO:0000313" key="4">
    <source>
        <dbReference type="EMBL" id="PUZ45256.1"/>
    </source>
</evidence>
<evidence type="ECO:0008006" key="6">
    <source>
        <dbReference type="Google" id="ProtNLM"/>
    </source>
</evidence>
<dbReference type="InterPro" id="IPR036354">
    <property type="entry name" value="Prot_inh_pot1_sf"/>
</dbReference>
<dbReference type="GO" id="GO:0009611">
    <property type="term" value="P:response to wounding"/>
    <property type="evidence" value="ECO:0007669"/>
    <property type="project" value="InterPro"/>
</dbReference>
<protein>
    <recommendedName>
        <fullName evidence="6">Subtilisin inhibitor 1</fullName>
    </recommendedName>
</protein>
<evidence type="ECO:0000256" key="2">
    <source>
        <dbReference type="ARBA" id="ARBA00022690"/>
    </source>
</evidence>